<dbReference type="PANTHER" id="PTHR21281:SF0">
    <property type="entry name" value="CYTOCHROME B5 DOMAIN-CONTAINING PROTEIN 1"/>
    <property type="match status" value="1"/>
</dbReference>
<keyword evidence="12" id="KW-1185">Reference proteome</keyword>
<keyword evidence="7" id="KW-0966">Cell projection</keyword>
<reference evidence="11 12" key="1">
    <citation type="journal article" date="2024" name="Nat. Commun.">
        <title>Phylogenomics reveals the evolutionary origins of lichenization in chlorophyte algae.</title>
        <authorList>
            <person name="Puginier C."/>
            <person name="Libourel C."/>
            <person name="Otte J."/>
            <person name="Skaloud P."/>
            <person name="Haon M."/>
            <person name="Grisel S."/>
            <person name="Petersen M."/>
            <person name="Berrin J.G."/>
            <person name="Delaux P.M."/>
            <person name="Dal Grande F."/>
            <person name="Keller J."/>
        </authorList>
    </citation>
    <scope>NUCLEOTIDE SEQUENCE [LARGE SCALE GENOMIC DNA]</scope>
    <source>
        <strain evidence="11 12">SAG 2145</strain>
    </source>
</reference>
<evidence type="ECO:0000256" key="9">
    <source>
        <dbReference type="ARBA" id="ARBA00046139"/>
    </source>
</evidence>
<name>A0AAW1RW42_9CHLO</name>
<evidence type="ECO:0000256" key="6">
    <source>
        <dbReference type="ARBA" id="ARBA00023212"/>
    </source>
</evidence>
<evidence type="ECO:0000313" key="11">
    <source>
        <dbReference type="EMBL" id="KAK9837557.1"/>
    </source>
</evidence>
<comment type="function">
    <text evidence="9">Radial spoke stalk protein that binds heme under oxidizing conditions. Required for the coordinated beating of multiple cilia maybe by functioning in a redox signaling pathway.</text>
</comment>
<evidence type="ECO:0000256" key="7">
    <source>
        <dbReference type="ARBA" id="ARBA00023273"/>
    </source>
</evidence>
<keyword evidence="6" id="KW-0206">Cytoskeleton</keyword>
<dbReference type="Pfam" id="PF00173">
    <property type="entry name" value="Cyt-b5"/>
    <property type="match status" value="1"/>
</dbReference>
<proteinExistence type="predicted"/>
<evidence type="ECO:0000259" key="10">
    <source>
        <dbReference type="PROSITE" id="PS50255"/>
    </source>
</evidence>
<sequence length="247" mass="27606">MGQVRYFTPAEVAQHNTLWDCWVTFLGRVYNVTSLVKAQPGPAAQPIIQAAGTDISSWFDADTGDVKVHRSSETGMLEPDCPQGRFIHVPPSNPSSYWDGSFLTPWWSDDQYCVGRLTARVLQVLVRNVLAEDTHVLEVPEEETMQEIQQRYHSINRHAGSYIWTALPQQAATTASLQFTMLDMTKTLHENRVFGAAPTPAGVDEHIPTLNLYWTDDLTTDDGVQAHARKEKIRVPNALPTSIASVF</sequence>
<evidence type="ECO:0000256" key="8">
    <source>
        <dbReference type="ARBA" id="ARBA00040649"/>
    </source>
</evidence>
<gene>
    <name evidence="11" type="ORF">WJX74_000124</name>
</gene>
<evidence type="ECO:0000256" key="4">
    <source>
        <dbReference type="ARBA" id="ARBA00022723"/>
    </source>
</evidence>
<dbReference type="PANTHER" id="PTHR21281">
    <property type="entry name" value="CYTOCHROME B5 DOMAIN-CONTAINING PROTEIN 1"/>
    <property type="match status" value="1"/>
</dbReference>
<dbReference type="InterPro" id="IPR052320">
    <property type="entry name" value="Cytochrome_b5_domain"/>
</dbReference>
<dbReference type="AlphaFoldDB" id="A0AAW1RW42"/>
<dbReference type="Gene3D" id="3.10.120.10">
    <property type="entry name" value="Cytochrome b5-like heme/steroid binding domain"/>
    <property type="match status" value="1"/>
</dbReference>
<comment type="subcellular location">
    <subcellularLocation>
        <location evidence="1">Cytoplasm</location>
        <location evidence="1">Cytoskeleton</location>
        <location evidence="1">Cilium axoneme</location>
    </subcellularLocation>
</comment>
<evidence type="ECO:0000256" key="2">
    <source>
        <dbReference type="ARBA" id="ARBA00022490"/>
    </source>
</evidence>
<evidence type="ECO:0000256" key="5">
    <source>
        <dbReference type="ARBA" id="ARBA00023004"/>
    </source>
</evidence>
<dbReference type="GO" id="GO:0046872">
    <property type="term" value="F:metal ion binding"/>
    <property type="evidence" value="ECO:0007669"/>
    <property type="project" value="UniProtKB-KW"/>
</dbReference>
<dbReference type="SMART" id="SM01117">
    <property type="entry name" value="Cyt-b5"/>
    <property type="match status" value="1"/>
</dbReference>
<protein>
    <recommendedName>
        <fullName evidence="8">Cytochrome b5 domain-containing protein 1</fullName>
    </recommendedName>
</protein>
<dbReference type="EMBL" id="JALJOS010000006">
    <property type="protein sequence ID" value="KAK9837557.1"/>
    <property type="molecule type" value="Genomic_DNA"/>
</dbReference>
<dbReference type="InterPro" id="IPR036400">
    <property type="entry name" value="Cyt_B5-like_heme/steroid_sf"/>
</dbReference>
<dbReference type="PROSITE" id="PS50255">
    <property type="entry name" value="CYTOCHROME_B5_2"/>
    <property type="match status" value="1"/>
</dbReference>
<evidence type="ECO:0000313" key="12">
    <source>
        <dbReference type="Proteomes" id="UP001438707"/>
    </source>
</evidence>
<keyword evidence="2" id="KW-0963">Cytoplasm</keyword>
<keyword evidence="3" id="KW-0349">Heme</keyword>
<dbReference type="Proteomes" id="UP001438707">
    <property type="component" value="Unassembled WGS sequence"/>
</dbReference>
<evidence type="ECO:0000256" key="3">
    <source>
        <dbReference type="ARBA" id="ARBA00022617"/>
    </source>
</evidence>
<accession>A0AAW1RW42</accession>
<feature type="domain" description="Cytochrome b5 heme-binding" evidence="10">
    <location>
        <begin position="4"/>
        <end position="118"/>
    </location>
</feature>
<dbReference type="SUPFAM" id="SSF55856">
    <property type="entry name" value="Cytochrome b5-like heme/steroid binding domain"/>
    <property type="match status" value="1"/>
</dbReference>
<dbReference type="InterPro" id="IPR001199">
    <property type="entry name" value="Cyt_B5-like_heme/steroid-bd"/>
</dbReference>
<dbReference type="GO" id="GO:0005930">
    <property type="term" value="C:axoneme"/>
    <property type="evidence" value="ECO:0007669"/>
    <property type="project" value="UniProtKB-SubCell"/>
</dbReference>
<comment type="caution">
    <text evidence="11">The sequence shown here is derived from an EMBL/GenBank/DDBJ whole genome shotgun (WGS) entry which is preliminary data.</text>
</comment>
<keyword evidence="4" id="KW-0479">Metal-binding</keyword>
<keyword evidence="5" id="KW-0408">Iron</keyword>
<evidence type="ECO:0000256" key="1">
    <source>
        <dbReference type="ARBA" id="ARBA00004430"/>
    </source>
</evidence>
<organism evidence="11 12">
    <name type="scientific">Apatococcus lobatus</name>
    <dbReference type="NCBI Taxonomy" id="904363"/>
    <lineage>
        <taxon>Eukaryota</taxon>
        <taxon>Viridiplantae</taxon>
        <taxon>Chlorophyta</taxon>
        <taxon>core chlorophytes</taxon>
        <taxon>Trebouxiophyceae</taxon>
        <taxon>Chlorellales</taxon>
        <taxon>Chlorellaceae</taxon>
        <taxon>Apatococcus</taxon>
    </lineage>
</organism>